<dbReference type="Pfam" id="PF09861">
    <property type="entry name" value="Lar_N"/>
    <property type="match status" value="1"/>
</dbReference>
<dbReference type="InterPro" id="IPR043166">
    <property type="entry name" value="LarA-like_C"/>
</dbReference>
<dbReference type="Gene3D" id="3.40.50.11440">
    <property type="match status" value="1"/>
</dbReference>
<dbReference type="AlphaFoldDB" id="A0A6J6U515"/>
<proteinExistence type="predicted"/>
<dbReference type="EMBL" id="CAEZYU010000104">
    <property type="protein sequence ID" value="CAB4755060.1"/>
    <property type="molecule type" value="Genomic_DNA"/>
</dbReference>
<dbReference type="InterPro" id="IPR048068">
    <property type="entry name" value="LarA-like"/>
</dbReference>
<dbReference type="GO" id="GO:0050043">
    <property type="term" value="F:lactate racemase activity"/>
    <property type="evidence" value="ECO:0007669"/>
    <property type="project" value="InterPro"/>
</dbReference>
<gene>
    <name evidence="3" type="ORF">UFOPK2766_01862</name>
</gene>
<dbReference type="PANTHER" id="PTHR33171:SF17">
    <property type="entry name" value="LARA-LIKE N-TERMINAL DOMAIN-CONTAINING PROTEIN"/>
    <property type="match status" value="1"/>
</dbReference>
<feature type="compositionally biased region" description="Polar residues" evidence="1">
    <location>
        <begin position="1"/>
        <end position="11"/>
    </location>
</feature>
<dbReference type="PANTHER" id="PTHR33171">
    <property type="entry name" value="LAR_N DOMAIN-CONTAINING PROTEIN"/>
    <property type="match status" value="1"/>
</dbReference>
<accession>A0A6J6U515</accession>
<protein>
    <submittedName>
        <fullName evidence="3">Unannotated protein</fullName>
    </submittedName>
</protein>
<dbReference type="InterPro" id="IPR018657">
    <property type="entry name" value="LarA-like_N"/>
</dbReference>
<evidence type="ECO:0000256" key="1">
    <source>
        <dbReference type="SAM" id="MobiDB-lite"/>
    </source>
</evidence>
<evidence type="ECO:0000259" key="2">
    <source>
        <dbReference type="Pfam" id="PF09861"/>
    </source>
</evidence>
<dbReference type="Gene3D" id="3.90.226.30">
    <property type="match status" value="1"/>
</dbReference>
<sequence length="566" mass="63199">MSQQPRSHQPRSTASGKSGSGKSGTGKPAQRRGQQPAAPRPGLVLDVDRSTPPVLLHSGEQFRLERLPAGRSRIIYPPEPLPGLEHPDEAIRDALLNPVDSDPLPAQLFSGMKLTIAFDDISLPLPKMRRPDIRQRVIEAVLDLAADAGVDDIHIIAALALHRRMTEAELRYCLGDRIYDAFAPRGQLYNHDAEDPEGMVMLGETRHGEEVQMSKRAAESDLIIYVNINLVSMDGGWKSTATGLSGYQGIRHHHNVKTMRNTKSFMDQENSELHRSNWRQGDVLKSAGINIFQIETTVNNDLFGDGPLSVLAKREWEWSAKDRATFLGVKTGLDRLPPSSRRRILHSWEAPYALTSVHAGEVEAVHKLTTAEVYKQQLVSVEGQTDIVLYGLPYVGPYNVNSIMNPILVMCLGLGYFFNMYKGKPVVREGGVLIMTHPTTNEFHPVHHPSYIDFFEQVLAETTDPIEIEQRFETSFATDEWYRHLYRTSHAYHGVHPFYMWYWGSHALEHLSQVIIVGGDPATVRRLGFRPASTLADALEMASDVLGPDPSITYVKNPPLGMADVT</sequence>
<reference evidence="3" key="1">
    <citation type="submission" date="2020-05" db="EMBL/GenBank/DDBJ databases">
        <authorList>
            <person name="Chiriac C."/>
            <person name="Salcher M."/>
            <person name="Ghai R."/>
            <person name="Kavagutti S V."/>
        </authorList>
    </citation>
    <scope>NUCLEOTIDE SEQUENCE</scope>
</reference>
<evidence type="ECO:0000313" key="3">
    <source>
        <dbReference type="EMBL" id="CAB4755060.1"/>
    </source>
</evidence>
<name>A0A6J6U515_9ZZZZ</name>
<feature type="region of interest" description="Disordered" evidence="1">
    <location>
        <begin position="1"/>
        <end position="50"/>
    </location>
</feature>
<organism evidence="3">
    <name type="scientific">freshwater metagenome</name>
    <dbReference type="NCBI Taxonomy" id="449393"/>
    <lineage>
        <taxon>unclassified sequences</taxon>
        <taxon>metagenomes</taxon>
        <taxon>ecological metagenomes</taxon>
    </lineage>
</organism>
<feature type="domain" description="LarA-like N-terminal" evidence="2">
    <location>
        <begin position="69"/>
        <end position="264"/>
    </location>
</feature>